<dbReference type="Proteomes" id="UP001324427">
    <property type="component" value="Unassembled WGS sequence"/>
</dbReference>
<evidence type="ECO:0000256" key="1">
    <source>
        <dbReference type="SAM" id="MobiDB-lite"/>
    </source>
</evidence>
<feature type="region of interest" description="Disordered" evidence="1">
    <location>
        <begin position="23"/>
        <end position="44"/>
    </location>
</feature>
<keyword evidence="3" id="KW-1185">Reference proteome</keyword>
<protein>
    <submittedName>
        <fullName evidence="2">Uncharacterized protein</fullName>
    </submittedName>
</protein>
<evidence type="ECO:0000313" key="2">
    <source>
        <dbReference type="EMBL" id="KAK4540750.1"/>
    </source>
</evidence>
<comment type="caution">
    <text evidence="2">The sequence shown here is derived from an EMBL/GenBank/DDBJ whole genome shotgun (WGS) entry which is preliminary data.</text>
</comment>
<name>A0AAV9J787_9PEZI</name>
<evidence type="ECO:0000313" key="3">
    <source>
        <dbReference type="Proteomes" id="UP001324427"/>
    </source>
</evidence>
<reference evidence="2 3" key="1">
    <citation type="submission" date="2021-11" db="EMBL/GenBank/DDBJ databases">
        <title>Black yeast isolated from Biological Soil Crust.</title>
        <authorList>
            <person name="Kurbessoian T."/>
        </authorList>
    </citation>
    <scope>NUCLEOTIDE SEQUENCE [LARGE SCALE GENOMIC DNA]</scope>
    <source>
        <strain evidence="2 3">CCFEE 5522</strain>
    </source>
</reference>
<dbReference type="AlphaFoldDB" id="A0AAV9J787"/>
<organism evidence="2 3">
    <name type="scientific">Oleoguttula mirabilis</name>
    <dbReference type="NCBI Taxonomy" id="1507867"/>
    <lineage>
        <taxon>Eukaryota</taxon>
        <taxon>Fungi</taxon>
        <taxon>Dikarya</taxon>
        <taxon>Ascomycota</taxon>
        <taxon>Pezizomycotina</taxon>
        <taxon>Dothideomycetes</taxon>
        <taxon>Dothideomycetidae</taxon>
        <taxon>Mycosphaerellales</taxon>
        <taxon>Teratosphaeriaceae</taxon>
        <taxon>Oleoguttula</taxon>
    </lineage>
</organism>
<sequence length="334" mass="38369">MAPTLLTLPGELRNAIYEYAASASQADEQTGPKTVTNPPATSTAPLKHRVQEVPRHDLEISGFMCHDGILLPKLSARRARATKSRIHPLAHLIQQTRSEFLGYVCKTRVQQASLSFTVTNSDFTELFKVLQQYPSKEVRQLSITLEHTEGEPGQLENLSQLCAAYEKTGMDDEMWASPYELLGGSYFSVKFKEYRSTEMRDNHYRSLHDHLRVTRQAVWDQDRRPDMLSLHLLFHYERLAKEAENLAWSWQAEMAARRVGSKDAERATGPVWKRVQKRHMCVVDDGFATQERQRKRRKMGKRPGRWAVDEGYDKRGSRDEGYWGMMSGLAALRL</sequence>
<dbReference type="EMBL" id="JAVFHQ010000062">
    <property type="protein sequence ID" value="KAK4540750.1"/>
    <property type="molecule type" value="Genomic_DNA"/>
</dbReference>
<gene>
    <name evidence="2" type="ORF">LTR36_008965</name>
</gene>
<proteinExistence type="predicted"/>
<accession>A0AAV9J787</accession>